<dbReference type="PANTHER" id="PTHR23132:SF23">
    <property type="entry name" value="D-ALANINE--D-ALANINE LIGASE B"/>
    <property type="match status" value="1"/>
</dbReference>
<dbReference type="SUPFAM" id="SSF56059">
    <property type="entry name" value="Glutathione synthetase ATP-binding domain-like"/>
    <property type="match status" value="1"/>
</dbReference>
<evidence type="ECO:0000256" key="1">
    <source>
        <dbReference type="ARBA" id="ARBA00010871"/>
    </source>
</evidence>
<gene>
    <name evidence="5" type="ORF">HNP25_000029</name>
</gene>
<dbReference type="Gene3D" id="3.30.470.20">
    <property type="entry name" value="ATP-grasp fold, B domain"/>
    <property type="match status" value="1"/>
</dbReference>
<keyword evidence="3" id="KW-0067">ATP-binding</keyword>
<feature type="domain" description="ATP-grasp" evidence="4">
    <location>
        <begin position="106"/>
        <end position="296"/>
    </location>
</feature>
<dbReference type="GO" id="GO:0008716">
    <property type="term" value="F:D-alanine-D-alanine ligase activity"/>
    <property type="evidence" value="ECO:0007669"/>
    <property type="project" value="UniProtKB-EC"/>
</dbReference>
<dbReference type="Proteomes" id="UP000524404">
    <property type="component" value="Unassembled WGS sequence"/>
</dbReference>
<name>A0A841EM49_9BACT</name>
<keyword evidence="6" id="KW-1185">Reference proteome</keyword>
<protein>
    <submittedName>
        <fullName evidence="5">D-alanine-D-alanine ligase</fullName>
        <ecNumber evidence="5">6.3.2.4</ecNumber>
    </submittedName>
</protein>
<dbReference type="InterPro" id="IPR011095">
    <property type="entry name" value="Dala_Dala_lig_C"/>
</dbReference>
<dbReference type="GO" id="GO:0005524">
    <property type="term" value="F:ATP binding"/>
    <property type="evidence" value="ECO:0007669"/>
    <property type="project" value="UniProtKB-UniRule"/>
</dbReference>
<comment type="caution">
    <text evidence="5">The sequence shown here is derived from an EMBL/GenBank/DDBJ whole genome shotgun (WGS) entry which is preliminary data.</text>
</comment>
<dbReference type="InterPro" id="IPR011761">
    <property type="entry name" value="ATP-grasp"/>
</dbReference>
<evidence type="ECO:0000313" key="5">
    <source>
        <dbReference type="EMBL" id="MBB6001390.1"/>
    </source>
</evidence>
<evidence type="ECO:0000256" key="2">
    <source>
        <dbReference type="ARBA" id="ARBA00022598"/>
    </source>
</evidence>
<keyword evidence="2 5" id="KW-0436">Ligase</keyword>
<dbReference type="EMBL" id="JACHKT010000001">
    <property type="protein sequence ID" value="MBB6001390.1"/>
    <property type="molecule type" value="Genomic_DNA"/>
</dbReference>
<dbReference type="GO" id="GO:0046872">
    <property type="term" value="F:metal ion binding"/>
    <property type="evidence" value="ECO:0007669"/>
    <property type="project" value="InterPro"/>
</dbReference>
<dbReference type="PROSITE" id="PS50975">
    <property type="entry name" value="ATP_GRASP"/>
    <property type="match status" value="1"/>
</dbReference>
<reference evidence="5 6" key="1">
    <citation type="submission" date="2020-08" db="EMBL/GenBank/DDBJ databases">
        <title>Functional genomics of gut bacteria from endangered species of beetles.</title>
        <authorList>
            <person name="Carlos-Shanley C."/>
        </authorList>
    </citation>
    <scope>NUCLEOTIDE SEQUENCE [LARGE SCALE GENOMIC DNA]</scope>
    <source>
        <strain evidence="5 6">S00070</strain>
    </source>
</reference>
<sequence length="313" mass="35936">MSAQKLIFLYSDSTFTPWKENIFGSTIATFLKATPDSYYPYVTHFVGFTTEFADFLKQFDVVFNVCYGFGEAGQADIARWLDSHAIKHTASTYEVQILAKDKMNLPQICEEIQVKTPPIIELSDVASLEYERYIVKHRMGSLHLNMLVFDASEIPYQTLMEKEDYIIQPYITGREFTVGVIPNEDGTDYMALSPLEIRPDDNREVYIAGQAYGVTEKILNPALEESIRQEIMQKVLTLHKTMKIRGMSRTDIRIHNGEIYVLDINTMPNLDARSFLPSIALNEGIDLKELFRRILLMTQSAFSYELRAVSYEL</sequence>
<dbReference type="Pfam" id="PF07478">
    <property type="entry name" value="Dala_Dala_lig_C"/>
    <property type="match status" value="1"/>
</dbReference>
<dbReference type="RefSeq" id="WP_184128279.1">
    <property type="nucleotide sequence ID" value="NZ_JACHKT010000001.1"/>
</dbReference>
<keyword evidence="3" id="KW-0547">Nucleotide-binding</keyword>
<evidence type="ECO:0000256" key="3">
    <source>
        <dbReference type="PROSITE-ProRule" id="PRU00409"/>
    </source>
</evidence>
<evidence type="ECO:0000313" key="6">
    <source>
        <dbReference type="Proteomes" id="UP000524404"/>
    </source>
</evidence>
<dbReference type="AlphaFoldDB" id="A0A841EM49"/>
<proteinExistence type="inferred from homology"/>
<evidence type="ECO:0000259" key="4">
    <source>
        <dbReference type="PROSITE" id="PS50975"/>
    </source>
</evidence>
<organism evidence="5 6">
    <name type="scientific">Arcicella rosea</name>
    <dbReference type="NCBI Taxonomy" id="502909"/>
    <lineage>
        <taxon>Bacteria</taxon>
        <taxon>Pseudomonadati</taxon>
        <taxon>Bacteroidota</taxon>
        <taxon>Cytophagia</taxon>
        <taxon>Cytophagales</taxon>
        <taxon>Flectobacillaceae</taxon>
        <taxon>Arcicella</taxon>
    </lineage>
</organism>
<accession>A0A841EM49</accession>
<dbReference type="PANTHER" id="PTHR23132">
    <property type="entry name" value="D-ALANINE--D-ALANINE LIGASE"/>
    <property type="match status" value="1"/>
</dbReference>
<comment type="similarity">
    <text evidence="1">Belongs to the D-alanine--D-alanine ligase family.</text>
</comment>
<dbReference type="EC" id="6.3.2.4" evidence="5"/>